<protein>
    <recommendedName>
        <fullName evidence="3">Ribbon-helix-helix protein CopG domain-containing protein</fullName>
    </recommendedName>
</protein>
<dbReference type="RefSeq" id="WP_080063912.1">
    <property type="nucleotide sequence ID" value="NZ_MZGX01000008.1"/>
</dbReference>
<sequence>MEAKRTSEDKNKRSIRFEAGTMKELKKFAGRTNVTVSDIVREYVKKGLTIDSYKEDTHLIREIVREELKDALEPQVNRIVKMLMKIGKVSAGTMYSTLNLIQTISNQEQQEDFEMVSRCLKLGVECMKKKDIEIDNYLGEVTNLIKDNYKMKW</sequence>
<name>A0A1V4SLV5_RUMHU</name>
<dbReference type="OrthoDB" id="1739375at2"/>
<reference evidence="1 2" key="1">
    <citation type="submission" date="2017-03" db="EMBL/GenBank/DDBJ databases">
        <title>Genome sequence of Clostridium hungatei DSM 14427.</title>
        <authorList>
            <person name="Poehlein A."/>
            <person name="Daniel R."/>
        </authorList>
    </citation>
    <scope>NUCLEOTIDE SEQUENCE [LARGE SCALE GENOMIC DNA]</scope>
    <source>
        <strain evidence="1 2">DSM 14427</strain>
    </source>
</reference>
<evidence type="ECO:0008006" key="3">
    <source>
        <dbReference type="Google" id="ProtNLM"/>
    </source>
</evidence>
<accession>A0A1V4SLV5</accession>
<evidence type="ECO:0000313" key="2">
    <source>
        <dbReference type="Proteomes" id="UP000191554"/>
    </source>
</evidence>
<dbReference type="Proteomes" id="UP000191554">
    <property type="component" value="Unassembled WGS sequence"/>
</dbReference>
<organism evidence="1 2">
    <name type="scientific">Ruminiclostridium hungatei</name>
    <name type="common">Clostridium hungatei</name>
    <dbReference type="NCBI Taxonomy" id="48256"/>
    <lineage>
        <taxon>Bacteria</taxon>
        <taxon>Bacillati</taxon>
        <taxon>Bacillota</taxon>
        <taxon>Clostridia</taxon>
        <taxon>Eubacteriales</taxon>
        <taxon>Oscillospiraceae</taxon>
        <taxon>Ruminiclostridium</taxon>
    </lineage>
</organism>
<keyword evidence="2" id="KW-1185">Reference proteome</keyword>
<proteinExistence type="predicted"/>
<gene>
    <name evidence="1" type="ORF">CLHUN_14580</name>
</gene>
<dbReference type="STRING" id="48256.CLHUN_14580"/>
<comment type="caution">
    <text evidence="1">The sequence shown here is derived from an EMBL/GenBank/DDBJ whole genome shotgun (WGS) entry which is preliminary data.</text>
</comment>
<dbReference type="AlphaFoldDB" id="A0A1V4SLV5"/>
<evidence type="ECO:0000313" key="1">
    <source>
        <dbReference type="EMBL" id="OPX44465.1"/>
    </source>
</evidence>
<dbReference type="EMBL" id="MZGX01000008">
    <property type="protein sequence ID" value="OPX44465.1"/>
    <property type="molecule type" value="Genomic_DNA"/>
</dbReference>